<organism evidence="2 3">
    <name type="scientific">Phascolomyces articulosus</name>
    <dbReference type="NCBI Taxonomy" id="60185"/>
    <lineage>
        <taxon>Eukaryota</taxon>
        <taxon>Fungi</taxon>
        <taxon>Fungi incertae sedis</taxon>
        <taxon>Mucoromycota</taxon>
        <taxon>Mucoromycotina</taxon>
        <taxon>Mucoromycetes</taxon>
        <taxon>Mucorales</taxon>
        <taxon>Lichtheimiaceae</taxon>
        <taxon>Phascolomyces</taxon>
    </lineage>
</organism>
<feature type="compositionally biased region" description="Basic and acidic residues" evidence="1">
    <location>
        <begin position="411"/>
        <end position="424"/>
    </location>
</feature>
<accession>A0AAD5KHH1</accession>
<protein>
    <submittedName>
        <fullName evidence="2">Uncharacterized protein</fullName>
    </submittedName>
</protein>
<dbReference type="Gene3D" id="3.80.10.10">
    <property type="entry name" value="Ribonuclease Inhibitor"/>
    <property type="match status" value="1"/>
</dbReference>
<keyword evidence="3" id="KW-1185">Reference proteome</keyword>
<evidence type="ECO:0000313" key="3">
    <source>
        <dbReference type="Proteomes" id="UP001209540"/>
    </source>
</evidence>
<dbReference type="Proteomes" id="UP001209540">
    <property type="component" value="Unassembled WGS sequence"/>
</dbReference>
<name>A0AAD5KHH1_9FUNG</name>
<dbReference type="AlphaFoldDB" id="A0AAD5KHH1"/>
<evidence type="ECO:0000256" key="1">
    <source>
        <dbReference type="SAM" id="MobiDB-lite"/>
    </source>
</evidence>
<dbReference type="InterPro" id="IPR032675">
    <property type="entry name" value="LRR_dom_sf"/>
</dbReference>
<evidence type="ECO:0000313" key="2">
    <source>
        <dbReference type="EMBL" id="KAI9271835.1"/>
    </source>
</evidence>
<reference evidence="2" key="2">
    <citation type="submission" date="2023-02" db="EMBL/GenBank/DDBJ databases">
        <authorList>
            <consortium name="DOE Joint Genome Institute"/>
            <person name="Mondo S.J."/>
            <person name="Chang Y."/>
            <person name="Wang Y."/>
            <person name="Ahrendt S."/>
            <person name="Andreopoulos W."/>
            <person name="Barry K."/>
            <person name="Beard J."/>
            <person name="Benny G.L."/>
            <person name="Blankenship S."/>
            <person name="Bonito G."/>
            <person name="Cuomo C."/>
            <person name="Desiro A."/>
            <person name="Gervers K.A."/>
            <person name="Hundley H."/>
            <person name="Kuo A."/>
            <person name="LaButti K."/>
            <person name="Lang B.F."/>
            <person name="Lipzen A."/>
            <person name="O'Donnell K."/>
            <person name="Pangilinan J."/>
            <person name="Reynolds N."/>
            <person name="Sandor L."/>
            <person name="Smith M.W."/>
            <person name="Tsang A."/>
            <person name="Grigoriev I.V."/>
            <person name="Stajich J.E."/>
            <person name="Spatafora J.W."/>
        </authorList>
    </citation>
    <scope>NUCLEOTIDE SEQUENCE</scope>
    <source>
        <strain evidence="2">RSA 2281</strain>
    </source>
</reference>
<dbReference type="SUPFAM" id="SSF52047">
    <property type="entry name" value="RNI-like"/>
    <property type="match status" value="1"/>
</dbReference>
<sequence length="501" mass="57479">MSISDIRSLSNTARCMSSTLKQIELIDCSIEHKEDIIHNLLPACSPGLTHVSFLYKSEPRLITYYQAFPAISHQHTITLRRSPVKSQTATLKSVNINYSTLTYLKLDKYLKPLNTYNSNSKDTITMKLIKRCPNLVHLFLPTCDNANSHISDCIFEAIKSCPRLINLIISVNAQMPQTALSNINENEYDIIKPPPVATFNNISSSSTTIFKKTQKKMLQLPIAGGVNTTTISTCLRRFVFVKYHRDIKPTTFTEVFKACHSSLELLYLSYDGASLGRDPLEQLASLGCPRLREFRLATGDESHIGGEHRNNFNRPMSGIMSRLFSACPALEAIQLDDTYWGYDYLGLNEFVIETIAKKCPRLRHFCFLAGRESGNDPRRSYWRSFLHFVNNKSNGWYDTNEQQDVDKITKKDEREGSDAEREQQQENATTTSQLECVKVTEMDYETAYILIKNIVSLKYLHIKWIQYFGEKKIAYREKLRLIQEMRDILMERGGLLEIQNN</sequence>
<proteinExistence type="predicted"/>
<reference evidence="2" key="1">
    <citation type="journal article" date="2022" name="IScience">
        <title>Evolution of zygomycete secretomes and the origins of terrestrial fungal ecologies.</title>
        <authorList>
            <person name="Chang Y."/>
            <person name="Wang Y."/>
            <person name="Mondo S."/>
            <person name="Ahrendt S."/>
            <person name="Andreopoulos W."/>
            <person name="Barry K."/>
            <person name="Beard J."/>
            <person name="Benny G.L."/>
            <person name="Blankenship S."/>
            <person name="Bonito G."/>
            <person name="Cuomo C."/>
            <person name="Desiro A."/>
            <person name="Gervers K.A."/>
            <person name="Hundley H."/>
            <person name="Kuo A."/>
            <person name="LaButti K."/>
            <person name="Lang B.F."/>
            <person name="Lipzen A."/>
            <person name="O'Donnell K."/>
            <person name="Pangilinan J."/>
            <person name="Reynolds N."/>
            <person name="Sandor L."/>
            <person name="Smith M.E."/>
            <person name="Tsang A."/>
            <person name="Grigoriev I.V."/>
            <person name="Stajich J.E."/>
            <person name="Spatafora J.W."/>
        </authorList>
    </citation>
    <scope>NUCLEOTIDE SEQUENCE</scope>
    <source>
        <strain evidence="2">RSA 2281</strain>
    </source>
</reference>
<dbReference type="EMBL" id="JAIXMP010000006">
    <property type="protein sequence ID" value="KAI9271835.1"/>
    <property type="molecule type" value="Genomic_DNA"/>
</dbReference>
<gene>
    <name evidence="2" type="ORF">BDA99DRAFT_306339</name>
</gene>
<feature type="region of interest" description="Disordered" evidence="1">
    <location>
        <begin position="411"/>
        <end position="431"/>
    </location>
</feature>
<comment type="caution">
    <text evidence="2">The sequence shown here is derived from an EMBL/GenBank/DDBJ whole genome shotgun (WGS) entry which is preliminary data.</text>
</comment>